<dbReference type="Pfam" id="PF12796">
    <property type="entry name" value="Ank_2"/>
    <property type="match status" value="1"/>
</dbReference>
<organism evidence="7 8">
    <name type="scientific">Sipha flava</name>
    <name type="common">yellow sugarcane aphid</name>
    <dbReference type="NCBI Taxonomy" id="143950"/>
    <lineage>
        <taxon>Eukaryota</taxon>
        <taxon>Metazoa</taxon>
        <taxon>Ecdysozoa</taxon>
        <taxon>Arthropoda</taxon>
        <taxon>Hexapoda</taxon>
        <taxon>Insecta</taxon>
        <taxon>Pterygota</taxon>
        <taxon>Neoptera</taxon>
        <taxon>Paraneoptera</taxon>
        <taxon>Hemiptera</taxon>
        <taxon>Sternorrhyncha</taxon>
        <taxon>Aphidomorpha</taxon>
        <taxon>Aphidoidea</taxon>
        <taxon>Aphididae</taxon>
        <taxon>Sipha</taxon>
    </lineage>
</organism>
<evidence type="ECO:0000256" key="1">
    <source>
        <dbReference type="ARBA" id="ARBA00022737"/>
    </source>
</evidence>
<feature type="repeat" description="ANK" evidence="4">
    <location>
        <begin position="273"/>
        <end position="306"/>
    </location>
</feature>
<feature type="compositionally biased region" description="Low complexity" evidence="5">
    <location>
        <begin position="431"/>
        <end position="450"/>
    </location>
</feature>
<protein>
    <submittedName>
        <fullName evidence="8">Ankyrin repeat domain-containing protein SOWAHB isoform X3</fullName>
    </submittedName>
</protein>
<dbReference type="OrthoDB" id="60433at2759"/>
<comment type="similarity">
    <text evidence="3">Belongs to the SOWAH family.</text>
</comment>
<dbReference type="InterPro" id="IPR002110">
    <property type="entry name" value="Ankyrin_rpt"/>
</dbReference>
<dbReference type="Pfam" id="PF25877">
    <property type="entry name" value="WHD_SOWAH"/>
    <property type="match status" value="1"/>
</dbReference>
<evidence type="ECO:0000256" key="4">
    <source>
        <dbReference type="PROSITE-ProRule" id="PRU00023"/>
    </source>
</evidence>
<evidence type="ECO:0000259" key="6">
    <source>
        <dbReference type="Pfam" id="PF25877"/>
    </source>
</evidence>
<dbReference type="InterPro" id="IPR058889">
    <property type="entry name" value="WHD_SOWAHA-C"/>
</dbReference>
<dbReference type="PANTHER" id="PTHR14491:SF7">
    <property type="entry name" value="SOSONDOWAH, ISOFORM G"/>
    <property type="match status" value="1"/>
</dbReference>
<dbReference type="SUPFAM" id="SSF48403">
    <property type="entry name" value="Ankyrin repeat"/>
    <property type="match status" value="1"/>
</dbReference>
<feature type="compositionally biased region" description="Pro residues" evidence="5">
    <location>
        <begin position="134"/>
        <end position="146"/>
    </location>
</feature>
<feature type="repeat" description="ANK" evidence="4">
    <location>
        <begin position="239"/>
        <end position="272"/>
    </location>
</feature>
<accession>A0A8B8GRY1</accession>
<keyword evidence="2 4" id="KW-0040">ANK repeat</keyword>
<dbReference type="AlphaFoldDB" id="A0A8B8GRY1"/>
<keyword evidence="1" id="KW-0677">Repeat</keyword>
<dbReference type="PROSITE" id="PS50088">
    <property type="entry name" value="ANK_REPEAT"/>
    <property type="match status" value="2"/>
</dbReference>
<dbReference type="Gene3D" id="1.25.40.20">
    <property type="entry name" value="Ankyrin repeat-containing domain"/>
    <property type="match status" value="1"/>
</dbReference>
<evidence type="ECO:0000313" key="8">
    <source>
        <dbReference type="RefSeq" id="XP_025425366.1"/>
    </source>
</evidence>
<proteinExistence type="inferred from homology"/>
<evidence type="ECO:0000256" key="2">
    <source>
        <dbReference type="ARBA" id="ARBA00023043"/>
    </source>
</evidence>
<sequence length="460" mass="51259">MAVPNDLSLESVRDFMIMNGGKVTNHDLVTHFKYFLTNPQNRAEARHQFKEIVNTVATVIRGEDGEKYLMLKRRFRVAGCVGLSLEPSMSSASSLTSLTSYPGLSAVHHSLSQDSLIDPPRFQQRSPMVSPSARQPPPYRPPPSPIVSPNDCSPTKEAAPPVPPRRRSSEKIRLIESNENVIINFKDNYNDKDEDTISMTSLDPKTKEWVIKSAQCDYQALAKMASENPRIAKFKDPITSYTALHWASKHGNMDLVKMLAGTYGANVNAKTNGGYTPCHIAMQFGHEEIYKILVESYGADPNVRDWSGRKPRQYQTNQDVTSLSADTYRKLNARKHKHTEKDLGFLRIGSLNVRVKRTTEAFSNFLGVGHNAEKIHKTWGSADNLQQNDIKRMPPPKSVSIKKRKSKRPQDFLRRASAPADRSPEKRKSADATTTAAVAATTGDSDSDTACGFGTNWQPS</sequence>
<evidence type="ECO:0000256" key="5">
    <source>
        <dbReference type="SAM" id="MobiDB-lite"/>
    </source>
</evidence>
<keyword evidence="7" id="KW-1185">Reference proteome</keyword>
<evidence type="ECO:0000313" key="7">
    <source>
        <dbReference type="Proteomes" id="UP000694846"/>
    </source>
</evidence>
<feature type="domain" description="SOWAHA-C winged helix-turn-helix" evidence="6">
    <location>
        <begin position="6"/>
        <end position="76"/>
    </location>
</feature>
<dbReference type="Proteomes" id="UP000694846">
    <property type="component" value="Unplaced"/>
</dbReference>
<dbReference type="GeneID" id="112694186"/>
<dbReference type="PANTHER" id="PTHR14491">
    <property type="entry name" value="SOSONDOWAH, ISOFORM G"/>
    <property type="match status" value="1"/>
</dbReference>
<evidence type="ECO:0000256" key="3">
    <source>
        <dbReference type="ARBA" id="ARBA00038122"/>
    </source>
</evidence>
<dbReference type="CTD" id="39438"/>
<reference evidence="8" key="1">
    <citation type="submission" date="2025-08" db="UniProtKB">
        <authorList>
            <consortium name="RefSeq"/>
        </authorList>
    </citation>
    <scope>IDENTIFICATION</scope>
    <source>
        <tissue evidence="8">Whole body</tissue>
    </source>
</reference>
<feature type="region of interest" description="Disordered" evidence="5">
    <location>
        <begin position="116"/>
        <end position="171"/>
    </location>
</feature>
<dbReference type="SMART" id="SM00248">
    <property type="entry name" value="ANK"/>
    <property type="match status" value="2"/>
</dbReference>
<dbReference type="InterPro" id="IPR036770">
    <property type="entry name" value="Ankyrin_rpt-contain_sf"/>
</dbReference>
<dbReference type="RefSeq" id="XP_025425366.1">
    <property type="nucleotide sequence ID" value="XM_025569581.1"/>
</dbReference>
<feature type="region of interest" description="Disordered" evidence="5">
    <location>
        <begin position="382"/>
        <end position="460"/>
    </location>
</feature>
<name>A0A8B8GRY1_9HEMI</name>
<gene>
    <name evidence="8" type="primary">LOC112694186</name>
</gene>